<keyword evidence="1" id="KW-0732">Signal</keyword>
<dbReference type="OrthoDB" id="3690812at2"/>
<protein>
    <submittedName>
        <fullName evidence="2">Uncharacterized protein</fullName>
    </submittedName>
</protein>
<dbReference type="EMBL" id="FOHX01000001">
    <property type="protein sequence ID" value="SES91840.1"/>
    <property type="molecule type" value="Genomic_DNA"/>
</dbReference>
<evidence type="ECO:0000313" key="3">
    <source>
        <dbReference type="Proteomes" id="UP000199361"/>
    </source>
</evidence>
<name>A0A1I0ADI7_9ACTN</name>
<feature type="chain" id="PRO_5011554564" evidence="1">
    <location>
        <begin position="37"/>
        <end position="179"/>
    </location>
</feature>
<keyword evidence="3" id="KW-1185">Reference proteome</keyword>
<proteinExistence type="predicted"/>
<dbReference type="AlphaFoldDB" id="A0A1I0ADI7"/>
<dbReference type="RefSeq" id="WP_091076756.1">
    <property type="nucleotide sequence ID" value="NZ_FOHX01000001.1"/>
</dbReference>
<organism evidence="2 3">
    <name type="scientific">Nonomuraea wenchangensis</name>
    <dbReference type="NCBI Taxonomy" id="568860"/>
    <lineage>
        <taxon>Bacteria</taxon>
        <taxon>Bacillati</taxon>
        <taxon>Actinomycetota</taxon>
        <taxon>Actinomycetes</taxon>
        <taxon>Streptosporangiales</taxon>
        <taxon>Streptosporangiaceae</taxon>
        <taxon>Nonomuraea</taxon>
    </lineage>
</organism>
<reference evidence="2 3" key="1">
    <citation type="submission" date="2016-10" db="EMBL/GenBank/DDBJ databases">
        <authorList>
            <person name="de Groot N.N."/>
        </authorList>
    </citation>
    <scope>NUCLEOTIDE SEQUENCE [LARGE SCALE GENOMIC DNA]</scope>
    <source>
        <strain evidence="2 3">CGMCC 4.5598</strain>
    </source>
</reference>
<evidence type="ECO:0000313" key="2">
    <source>
        <dbReference type="EMBL" id="SES91840.1"/>
    </source>
</evidence>
<evidence type="ECO:0000256" key="1">
    <source>
        <dbReference type="SAM" id="SignalP"/>
    </source>
</evidence>
<feature type="signal peptide" evidence="1">
    <location>
        <begin position="1"/>
        <end position="36"/>
    </location>
</feature>
<gene>
    <name evidence="2" type="ORF">SAMN05421811_101746</name>
</gene>
<accession>A0A1I0ADI7</accession>
<dbReference type="Proteomes" id="UP000199361">
    <property type="component" value="Unassembled WGS sequence"/>
</dbReference>
<sequence length="179" mass="18566">MTFRSSRPSRSIRVLTTLLAVTALVMVDPAARPAHAAVPTQCQGTETVTYSPGVTFTPQNIQITVSGRFGSCLGGTGQVTSGTYGEQFTIFVGCNDLFDGFESQRVVEWNTGDSSVIEGTGSSTAAAGQVVTTFTGTVVQGRFQGASAVQTVTLVQPGLLQCLTTGFTKATGLTTLTVV</sequence>